<evidence type="ECO:0000256" key="5">
    <source>
        <dbReference type="ARBA" id="ARBA00022927"/>
    </source>
</evidence>
<evidence type="ECO:0000256" key="4">
    <source>
        <dbReference type="ARBA" id="ARBA00022692"/>
    </source>
</evidence>
<evidence type="ECO:0000256" key="2">
    <source>
        <dbReference type="ARBA" id="ARBA00022448"/>
    </source>
</evidence>
<evidence type="ECO:0000256" key="9">
    <source>
        <dbReference type="HAMAP-Rule" id="MF_00422"/>
    </source>
</evidence>
<name>A0A2T0LBI6_9BACL</name>
<dbReference type="InterPro" id="IPR038379">
    <property type="entry name" value="SecE_sf"/>
</dbReference>
<dbReference type="AlphaFoldDB" id="A0A2T0LBI6"/>
<sequence>MGFIGRLGIGIRKSFTGIIDFFKGSVTELKKVRWPNRKELTSYTAVVVITVALLTLFFTVIDLGIAKLVDLIT</sequence>
<dbReference type="GO" id="GO:0065002">
    <property type="term" value="P:intracellular protein transmembrane transport"/>
    <property type="evidence" value="ECO:0007669"/>
    <property type="project" value="UniProtKB-UniRule"/>
</dbReference>
<dbReference type="EMBL" id="PVNE01000026">
    <property type="protein sequence ID" value="PRX39306.1"/>
    <property type="molecule type" value="Genomic_DNA"/>
</dbReference>
<evidence type="ECO:0000256" key="1">
    <source>
        <dbReference type="ARBA" id="ARBA00004370"/>
    </source>
</evidence>
<evidence type="ECO:0000256" key="7">
    <source>
        <dbReference type="ARBA" id="ARBA00023010"/>
    </source>
</evidence>
<keyword evidence="4 9" id="KW-0812">Transmembrane</keyword>
<proteinExistence type="inferred from homology"/>
<dbReference type="PROSITE" id="PS01067">
    <property type="entry name" value="SECE_SEC61G"/>
    <property type="match status" value="1"/>
</dbReference>
<dbReference type="GO" id="GO:0006605">
    <property type="term" value="P:protein targeting"/>
    <property type="evidence" value="ECO:0007669"/>
    <property type="project" value="UniProtKB-UniRule"/>
</dbReference>
<dbReference type="OrthoDB" id="9813233at2"/>
<comment type="function">
    <text evidence="9">Essential subunit of the Sec protein translocation channel SecYEG. Clamps together the 2 halves of SecY. May contact the channel plug during translocation.</text>
</comment>
<dbReference type="HAMAP" id="MF_00422">
    <property type="entry name" value="SecE"/>
    <property type="match status" value="1"/>
</dbReference>
<keyword evidence="7 9" id="KW-0811">Translocation</keyword>
<accession>A0A2T0LBI6</accession>
<keyword evidence="11" id="KW-1185">Reference proteome</keyword>
<dbReference type="PANTHER" id="PTHR33910:SF1">
    <property type="entry name" value="PROTEIN TRANSLOCASE SUBUNIT SECE"/>
    <property type="match status" value="1"/>
</dbReference>
<keyword evidence="2 9" id="KW-0813">Transport</keyword>
<keyword evidence="5 9" id="KW-0653">Protein transport</keyword>
<evidence type="ECO:0000256" key="3">
    <source>
        <dbReference type="ARBA" id="ARBA00022475"/>
    </source>
</evidence>
<organism evidence="10 11">
    <name type="scientific">Planifilum fimeticola</name>
    <dbReference type="NCBI Taxonomy" id="201975"/>
    <lineage>
        <taxon>Bacteria</taxon>
        <taxon>Bacillati</taxon>
        <taxon>Bacillota</taxon>
        <taxon>Bacilli</taxon>
        <taxon>Bacillales</taxon>
        <taxon>Thermoactinomycetaceae</taxon>
        <taxon>Planifilum</taxon>
    </lineage>
</organism>
<dbReference type="PANTHER" id="PTHR33910">
    <property type="entry name" value="PROTEIN TRANSLOCASE SUBUNIT SECE"/>
    <property type="match status" value="1"/>
</dbReference>
<dbReference type="Pfam" id="PF00584">
    <property type="entry name" value="SecE"/>
    <property type="match status" value="1"/>
</dbReference>
<dbReference type="InterPro" id="IPR005807">
    <property type="entry name" value="SecE_bac"/>
</dbReference>
<dbReference type="GO" id="GO:0043952">
    <property type="term" value="P:protein transport by the Sec complex"/>
    <property type="evidence" value="ECO:0007669"/>
    <property type="project" value="UniProtKB-UniRule"/>
</dbReference>
<reference evidence="10 11" key="1">
    <citation type="submission" date="2018-03" db="EMBL/GenBank/DDBJ databases">
        <title>Genomic Encyclopedia of Archaeal and Bacterial Type Strains, Phase II (KMG-II): from individual species to whole genera.</title>
        <authorList>
            <person name="Goeker M."/>
        </authorList>
    </citation>
    <scope>NUCLEOTIDE SEQUENCE [LARGE SCALE GENOMIC DNA]</scope>
    <source>
        <strain evidence="10 11">DSM 44946</strain>
    </source>
</reference>
<protein>
    <recommendedName>
        <fullName evidence="9">Protein translocase subunit SecE</fullName>
    </recommendedName>
</protein>
<keyword evidence="6 9" id="KW-1133">Transmembrane helix</keyword>
<comment type="subunit">
    <text evidence="9">Component of the Sec protein translocase complex. Heterotrimer consisting of SecY, SecE and SecG subunits. The heterotrimers can form oligomers, although 1 heterotrimer is thought to be able to translocate proteins. Interacts with the ribosome. Interacts with SecDF, and other proteins may be involved. Interacts with SecA.</text>
</comment>
<dbReference type="InterPro" id="IPR001901">
    <property type="entry name" value="Translocase_SecE/Sec61-g"/>
</dbReference>
<dbReference type="Gene3D" id="1.20.5.1030">
    <property type="entry name" value="Preprotein translocase secy subunit"/>
    <property type="match status" value="1"/>
</dbReference>
<evidence type="ECO:0000313" key="11">
    <source>
        <dbReference type="Proteomes" id="UP000237797"/>
    </source>
</evidence>
<feature type="transmembrane region" description="Helical" evidence="9">
    <location>
        <begin position="40"/>
        <end position="61"/>
    </location>
</feature>
<dbReference type="GO" id="GO:0008320">
    <property type="term" value="F:protein transmembrane transporter activity"/>
    <property type="evidence" value="ECO:0007669"/>
    <property type="project" value="UniProtKB-UniRule"/>
</dbReference>
<evidence type="ECO:0000313" key="10">
    <source>
        <dbReference type="EMBL" id="PRX39306.1"/>
    </source>
</evidence>
<dbReference type="NCBIfam" id="TIGR00964">
    <property type="entry name" value="secE_bact"/>
    <property type="match status" value="1"/>
</dbReference>
<dbReference type="RefSeq" id="WP_106346164.1">
    <property type="nucleotide sequence ID" value="NZ_PVNE01000026.1"/>
</dbReference>
<evidence type="ECO:0000256" key="6">
    <source>
        <dbReference type="ARBA" id="ARBA00022989"/>
    </source>
</evidence>
<dbReference type="GO" id="GO:0009306">
    <property type="term" value="P:protein secretion"/>
    <property type="evidence" value="ECO:0007669"/>
    <property type="project" value="UniProtKB-UniRule"/>
</dbReference>
<dbReference type="GO" id="GO:0005886">
    <property type="term" value="C:plasma membrane"/>
    <property type="evidence" value="ECO:0007669"/>
    <property type="project" value="UniProtKB-SubCell"/>
</dbReference>
<comment type="caution">
    <text evidence="10">The sequence shown here is derived from an EMBL/GenBank/DDBJ whole genome shotgun (WGS) entry which is preliminary data.</text>
</comment>
<evidence type="ECO:0000256" key="8">
    <source>
        <dbReference type="ARBA" id="ARBA00023136"/>
    </source>
</evidence>
<comment type="similarity">
    <text evidence="9">Belongs to the SecE/SEC61-gamma family.</text>
</comment>
<gene>
    <name evidence="9" type="primary">secE</name>
    <name evidence="10" type="ORF">CLV97_12613</name>
</gene>
<dbReference type="Proteomes" id="UP000237797">
    <property type="component" value="Unassembled WGS sequence"/>
</dbReference>
<keyword evidence="8 9" id="KW-0472">Membrane</keyword>
<keyword evidence="3 9" id="KW-1003">Cell membrane</keyword>
<comment type="subcellular location">
    <subcellularLocation>
        <location evidence="9">Cell membrane</location>
        <topology evidence="9">Single-pass membrane protein</topology>
    </subcellularLocation>
    <subcellularLocation>
        <location evidence="1">Membrane</location>
    </subcellularLocation>
</comment>